<gene>
    <name evidence="3" type="ORF">GMARGA_LOCUS8225</name>
</gene>
<dbReference type="Gene3D" id="3.30.40.10">
    <property type="entry name" value="Zinc/RING finger domain, C3HC4 (zinc finger)"/>
    <property type="match status" value="1"/>
</dbReference>
<keyword evidence="1" id="KW-0862">Zinc</keyword>
<feature type="domain" description="RING-type" evidence="2">
    <location>
        <begin position="41"/>
        <end position="85"/>
    </location>
</feature>
<sequence>MSTDQIPQNILCLKTLALNILKNGFPDIIAKGIEVPELGPCSRCKEELFLYELKKPFMALICGHIFHCRCLEDYVKNLSQCPIYEIEIEPLLINTAEPRPKKKPRKEGEKKESSIIKKIIKELSTNTFGISKVSEEVNVSSSDFLQLSNKIDHAESKNEDTTRELIESYFNFGKAIYKRYKELKAIHDKVGATVIVRNEVRKEILKIKFTDDALRKRKDRAEK</sequence>
<keyword evidence="1" id="KW-0479">Metal-binding</keyword>
<evidence type="ECO:0000313" key="4">
    <source>
        <dbReference type="Proteomes" id="UP000789901"/>
    </source>
</evidence>
<dbReference type="EMBL" id="CAJVQB010004165">
    <property type="protein sequence ID" value="CAG8628786.1"/>
    <property type="molecule type" value="Genomic_DNA"/>
</dbReference>
<dbReference type="Proteomes" id="UP000789901">
    <property type="component" value="Unassembled WGS sequence"/>
</dbReference>
<dbReference type="InterPro" id="IPR013083">
    <property type="entry name" value="Znf_RING/FYVE/PHD"/>
</dbReference>
<dbReference type="PROSITE" id="PS50089">
    <property type="entry name" value="ZF_RING_2"/>
    <property type="match status" value="1"/>
</dbReference>
<dbReference type="SUPFAM" id="SSF57850">
    <property type="entry name" value="RING/U-box"/>
    <property type="match status" value="1"/>
</dbReference>
<evidence type="ECO:0000256" key="1">
    <source>
        <dbReference type="PROSITE-ProRule" id="PRU00175"/>
    </source>
</evidence>
<evidence type="ECO:0000313" key="3">
    <source>
        <dbReference type="EMBL" id="CAG8628786.1"/>
    </source>
</evidence>
<keyword evidence="1" id="KW-0863">Zinc-finger</keyword>
<reference evidence="3 4" key="1">
    <citation type="submission" date="2021-06" db="EMBL/GenBank/DDBJ databases">
        <authorList>
            <person name="Kallberg Y."/>
            <person name="Tangrot J."/>
            <person name="Rosling A."/>
        </authorList>
    </citation>
    <scope>NUCLEOTIDE SEQUENCE [LARGE SCALE GENOMIC DNA]</scope>
    <source>
        <strain evidence="3 4">120-4 pot B 10/14</strain>
    </source>
</reference>
<feature type="non-terminal residue" evidence="3">
    <location>
        <position position="223"/>
    </location>
</feature>
<organism evidence="3 4">
    <name type="scientific">Gigaspora margarita</name>
    <dbReference type="NCBI Taxonomy" id="4874"/>
    <lineage>
        <taxon>Eukaryota</taxon>
        <taxon>Fungi</taxon>
        <taxon>Fungi incertae sedis</taxon>
        <taxon>Mucoromycota</taxon>
        <taxon>Glomeromycotina</taxon>
        <taxon>Glomeromycetes</taxon>
        <taxon>Diversisporales</taxon>
        <taxon>Gigasporaceae</taxon>
        <taxon>Gigaspora</taxon>
    </lineage>
</organism>
<protein>
    <submittedName>
        <fullName evidence="3">15397_t:CDS:1</fullName>
    </submittedName>
</protein>
<dbReference type="InterPro" id="IPR001841">
    <property type="entry name" value="Znf_RING"/>
</dbReference>
<accession>A0ABN7UPP1</accession>
<proteinExistence type="predicted"/>
<name>A0ABN7UPP1_GIGMA</name>
<keyword evidence="4" id="KW-1185">Reference proteome</keyword>
<evidence type="ECO:0000259" key="2">
    <source>
        <dbReference type="PROSITE" id="PS50089"/>
    </source>
</evidence>
<comment type="caution">
    <text evidence="3">The sequence shown here is derived from an EMBL/GenBank/DDBJ whole genome shotgun (WGS) entry which is preliminary data.</text>
</comment>